<keyword evidence="3" id="KW-0812">Transmembrane</keyword>
<keyword evidence="14" id="KW-1185">Reference proteome</keyword>
<name>A0A3N4HFQ6_ASCIM</name>
<keyword evidence="6" id="KW-0560">Oxidoreductase</keyword>
<dbReference type="OrthoDB" id="10253736at2759"/>
<keyword evidence="5" id="KW-1133">Transmembrane helix</keyword>
<accession>A0A3N4HFQ6</accession>
<dbReference type="PRINTS" id="PR00081">
    <property type="entry name" value="GDHRDH"/>
</dbReference>
<evidence type="ECO:0000256" key="5">
    <source>
        <dbReference type="ARBA" id="ARBA00022989"/>
    </source>
</evidence>
<dbReference type="AlphaFoldDB" id="A0A3N4HFQ6"/>
<evidence type="ECO:0000256" key="1">
    <source>
        <dbReference type="ARBA" id="ARBA00004141"/>
    </source>
</evidence>
<evidence type="ECO:0000256" key="7">
    <source>
        <dbReference type="ARBA" id="ARBA00023098"/>
    </source>
</evidence>
<dbReference type="InterPro" id="IPR002347">
    <property type="entry name" value="SDR_fam"/>
</dbReference>
<evidence type="ECO:0000256" key="2">
    <source>
        <dbReference type="ARBA" id="ARBA00006484"/>
    </source>
</evidence>
<dbReference type="PRINTS" id="PR00080">
    <property type="entry name" value="SDRFAMILY"/>
</dbReference>
<reference evidence="13 14" key="1">
    <citation type="journal article" date="2018" name="Nat. Ecol. Evol.">
        <title>Pezizomycetes genomes reveal the molecular basis of ectomycorrhizal truffle lifestyle.</title>
        <authorList>
            <person name="Murat C."/>
            <person name="Payen T."/>
            <person name="Noel B."/>
            <person name="Kuo A."/>
            <person name="Morin E."/>
            <person name="Chen J."/>
            <person name="Kohler A."/>
            <person name="Krizsan K."/>
            <person name="Balestrini R."/>
            <person name="Da Silva C."/>
            <person name="Montanini B."/>
            <person name="Hainaut M."/>
            <person name="Levati E."/>
            <person name="Barry K.W."/>
            <person name="Belfiori B."/>
            <person name="Cichocki N."/>
            <person name="Clum A."/>
            <person name="Dockter R.B."/>
            <person name="Fauchery L."/>
            <person name="Guy J."/>
            <person name="Iotti M."/>
            <person name="Le Tacon F."/>
            <person name="Lindquist E.A."/>
            <person name="Lipzen A."/>
            <person name="Malagnac F."/>
            <person name="Mello A."/>
            <person name="Molinier V."/>
            <person name="Miyauchi S."/>
            <person name="Poulain J."/>
            <person name="Riccioni C."/>
            <person name="Rubini A."/>
            <person name="Sitrit Y."/>
            <person name="Splivallo R."/>
            <person name="Traeger S."/>
            <person name="Wang M."/>
            <person name="Zifcakova L."/>
            <person name="Wipf D."/>
            <person name="Zambonelli A."/>
            <person name="Paolocci F."/>
            <person name="Nowrousian M."/>
            <person name="Ottonello S."/>
            <person name="Baldrian P."/>
            <person name="Spatafora J.W."/>
            <person name="Henrissat B."/>
            <person name="Nagy L.G."/>
            <person name="Aury J.M."/>
            <person name="Wincker P."/>
            <person name="Grigoriev I.V."/>
            <person name="Bonfante P."/>
            <person name="Martin F.M."/>
        </authorList>
    </citation>
    <scope>NUCLEOTIDE SEQUENCE [LARGE SCALE GENOMIC DNA]</scope>
    <source>
        <strain evidence="13 14">RN42</strain>
    </source>
</reference>
<keyword evidence="8" id="KW-0472">Membrane</keyword>
<evidence type="ECO:0000313" key="13">
    <source>
        <dbReference type="EMBL" id="RPA71718.1"/>
    </source>
</evidence>
<comment type="similarity">
    <text evidence="2 12">Belongs to the short-chain dehydrogenases/reductases (SDR) family.</text>
</comment>
<dbReference type="PROSITE" id="PS00061">
    <property type="entry name" value="ADH_SHORT"/>
    <property type="match status" value="1"/>
</dbReference>
<evidence type="ECO:0000256" key="6">
    <source>
        <dbReference type="ARBA" id="ARBA00023002"/>
    </source>
</evidence>
<dbReference type="Pfam" id="PF00106">
    <property type="entry name" value="adh_short"/>
    <property type="match status" value="1"/>
</dbReference>
<dbReference type="GO" id="GO:0016020">
    <property type="term" value="C:membrane"/>
    <property type="evidence" value="ECO:0007669"/>
    <property type="project" value="UniProtKB-SubCell"/>
</dbReference>
<dbReference type="SUPFAM" id="SSF51735">
    <property type="entry name" value="NAD(P)-binding Rossmann-fold domains"/>
    <property type="match status" value="1"/>
</dbReference>
<evidence type="ECO:0000256" key="12">
    <source>
        <dbReference type="RuleBase" id="RU000363"/>
    </source>
</evidence>
<evidence type="ECO:0000313" key="14">
    <source>
        <dbReference type="Proteomes" id="UP000275078"/>
    </source>
</evidence>
<organism evidence="13 14">
    <name type="scientific">Ascobolus immersus RN42</name>
    <dbReference type="NCBI Taxonomy" id="1160509"/>
    <lineage>
        <taxon>Eukaryota</taxon>
        <taxon>Fungi</taxon>
        <taxon>Dikarya</taxon>
        <taxon>Ascomycota</taxon>
        <taxon>Pezizomycotina</taxon>
        <taxon>Pezizomycetes</taxon>
        <taxon>Pezizales</taxon>
        <taxon>Ascobolaceae</taxon>
        <taxon>Ascobolus</taxon>
    </lineage>
</organism>
<dbReference type="STRING" id="1160509.A0A3N4HFQ6"/>
<evidence type="ECO:0000256" key="3">
    <source>
        <dbReference type="ARBA" id="ARBA00022692"/>
    </source>
</evidence>
<evidence type="ECO:0000256" key="4">
    <source>
        <dbReference type="ARBA" id="ARBA00022857"/>
    </source>
</evidence>
<evidence type="ECO:0000256" key="10">
    <source>
        <dbReference type="ARBA" id="ARBA00068717"/>
    </source>
</evidence>
<dbReference type="InterPro" id="IPR020904">
    <property type="entry name" value="Sc_DH/Rdtase_CS"/>
</dbReference>
<comment type="subcellular location">
    <subcellularLocation>
        <location evidence="1">Membrane</location>
        <topology evidence="1">Multi-pass membrane protein</topology>
    </subcellularLocation>
</comment>
<comment type="function">
    <text evidence="9">Catalyzes the reduction of all-trans-retinal to all-trans-retinol in the presence of NADPH.</text>
</comment>
<dbReference type="InterPro" id="IPR036291">
    <property type="entry name" value="NAD(P)-bd_dom_sf"/>
</dbReference>
<dbReference type="FunFam" id="3.40.50.720:FF:000131">
    <property type="entry name" value="Short-chain dehydrogenase/reductase 3"/>
    <property type="match status" value="1"/>
</dbReference>
<dbReference type="GO" id="GO:0052650">
    <property type="term" value="F:all-trans-retinol dehydrogenase (NADP+) activity"/>
    <property type="evidence" value="ECO:0007669"/>
    <property type="project" value="UniProtKB-ARBA"/>
</dbReference>
<keyword evidence="4" id="KW-0521">NADP</keyword>
<evidence type="ECO:0000256" key="11">
    <source>
        <dbReference type="ARBA" id="ARBA00082544"/>
    </source>
</evidence>
<evidence type="ECO:0000256" key="8">
    <source>
        <dbReference type="ARBA" id="ARBA00023136"/>
    </source>
</evidence>
<proteinExistence type="inferred from homology"/>
<gene>
    <name evidence="13" type="ORF">BJ508DRAFT_419807</name>
</gene>
<evidence type="ECO:0000256" key="9">
    <source>
        <dbReference type="ARBA" id="ARBA00059620"/>
    </source>
</evidence>
<sequence length="359" mass="39525">MAPRGSILPREGFVYDALHALTKKTIFNPLFTLPAYLGLVYTPFGRELSAGRLTWVQRLKLLVIFGAITKANAFLNKKSLNNWKSDKWDWEKEIVVITGGCGGIGEGIVRDLATRSPKTRIVVLDLLPWTGEELPNVTVLKVNLADRDSVREVANHIRTTIGAPTVLVNNAGVCRGKTILEATPADLNLVYNVNVLSHFYLAQEFLPSMISSNHGHIITVASIGAYVQAPKMVDYNSSKAAVLSFHEGLGLELKHTYKADKVRTTLVTQGYARTPLFQGYKQDSTFFLPSLEPETVSDAIVDAVLGGESGHITLPVAYNALQSIRGWAHWLQRRVRDKTGGLMSTYQGRQVIDPNAGKQ</sequence>
<dbReference type="PANTHER" id="PTHR24322:SF736">
    <property type="entry name" value="RETINOL DEHYDROGENASE 10"/>
    <property type="match status" value="1"/>
</dbReference>
<dbReference type="Gene3D" id="3.40.50.720">
    <property type="entry name" value="NAD(P)-binding Rossmann-like Domain"/>
    <property type="match status" value="1"/>
</dbReference>
<protein>
    <recommendedName>
        <fullName evidence="10">Short-chain dehydrogenase/reductase 3</fullName>
    </recommendedName>
    <alternativeName>
        <fullName evidence="11">Retinal short-chain dehydrogenase/reductase 1</fullName>
    </alternativeName>
</protein>
<keyword evidence="7" id="KW-0443">Lipid metabolism</keyword>
<dbReference type="EMBL" id="ML119904">
    <property type="protein sequence ID" value="RPA71718.1"/>
    <property type="molecule type" value="Genomic_DNA"/>
</dbReference>
<dbReference type="PANTHER" id="PTHR24322">
    <property type="entry name" value="PKSB"/>
    <property type="match status" value="1"/>
</dbReference>
<dbReference type="Proteomes" id="UP000275078">
    <property type="component" value="Unassembled WGS sequence"/>
</dbReference>